<proteinExistence type="inferred from homology"/>
<dbReference type="EMBL" id="AMXE01000063">
    <property type="protein sequence ID" value="ENO85979.1"/>
    <property type="molecule type" value="Genomic_DNA"/>
</dbReference>
<accession>N6Z1D6</accession>
<evidence type="ECO:0000313" key="16">
    <source>
        <dbReference type="Proteomes" id="UP000013232"/>
    </source>
</evidence>
<dbReference type="Proteomes" id="UP000013232">
    <property type="component" value="Unassembled WGS sequence"/>
</dbReference>
<dbReference type="CDD" id="cd01347">
    <property type="entry name" value="ligand_gated_channel"/>
    <property type="match status" value="1"/>
</dbReference>
<dbReference type="InterPro" id="IPR010105">
    <property type="entry name" value="TonB_sidphr_rcpt"/>
</dbReference>
<dbReference type="PROSITE" id="PS52016">
    <property type="entry name" value="TONB_DEPENDENT_REC_3"/>
    <property type="match status" value="1"/>
</dbReference>
<evidence type="ECO:0000256" key="7">
    <source>
        <dbReference type="ARBA" id="ARBA00023136"/>
    </source>
</evidence>
<dbReference type="Pfam" id="PF07715">
    <property type="entry name" value="Plug"/>
    <property type="match status" value="1"/>
</dbReference>
<dbReference type="PANTHER" id="PTHR32552:SF74">
    <property type="entry name" value="HYDROXAMATE SIDEROPHORE RECEPTOR FHUE"/>
    <property type="match status" value="1"/>
</dbReference>
<dbReference type="InterPro" id="IPR039426">
    <property type="entry name" value="TonB-dep_rcpt-like"/>
</dbReference>
<evidence type="ECO:0000256" key="2">
    <source>
        <dbReference type="ARBA" id="ARBA00009810"/>
    </source>
</evidence>
<evidence type="ECO:0000256" key="10">
    <source>
        <dbReference type="PROSITE-ProRule" id="PRU01360"/>
    </source>
</evidence>
<feature type="chain" id="PRO_5004128659" evidence="12">
    <location>
        <begin position="38"/>
        <end position="735"/>
    </location>
</feature>
<dbReference type="PANTHER" id="PTHR32552">
    <property type="entry name" value="FERRICHROME IRON RECEPTOR-RELATED"/>
    <property type="match status" value="1"/>
</dbReference>
<dbReference type="Pfam" id="PF00593">
    <property type="entry name" value="TonB_dep_Rec_b-barrel"/>
    <property type="match status" value="1"/>
</dbReference>
<dbReference type="InterPro" id="IPR012910">
    <property type="entry name" value="Plug_dom"/>
</dbReference>
<evidence type="ECO:0000256" key="9">
    <source>
        <dbReference type="ARBA" id="ARBA00023237"/>
    </source>
</evidence>
<evidence type="ECO:0000256" key="6">
    <source>
        <dbReference type="ARBA" id="ARBA00023077"/>
    </source>
</evidence>
<organism evidence="15 16">
    <name type="scientific">Thauera linaloolentis (strain DSM 12138 / JCM 21573 / CCUG 41526 / CIP 105981 / IAM 15112 / NBRC 102519 / 47Lol)</name>
    <dbReference type="NCBI Taxonomy" id="1123367"/>
    <lineage>
        <taxon>Bacteria</taxon>
        <taxon>Pseudomonadati</taxon>
        <taxon>Pseudomonadota</taxon>
        <taxon>Betaproteobacteria</taxon>
        <taxon>Rhodocyclales</taxon>
        <taxon>Zoogloeaceae</taxon>
        <taxon>Thauera</taxon>
    </lineage>
</organism>
<dbReference type="GO" id="GO:0009279">
    <property type="term" value="C:cell outer membrane"/>
    <property type="evidence" value="ECO:0007669"/>
    <property type="project" value="UniProtKB-SubCell"/>
</dbReference>
<name>N6Z1D6_THAL4</name>
<dbReference type="eggNOG" id="COG4773">
    <property type="taxonomic scope" value="Bacteria"/>
</dbReference>
<dbReference type="SUPFAM" id="SSF56935">
    <property type="entry name" value="Porins"/>
    <property type="match status" value="1"/>
</dbReference>
<gene>
    <name evidence="15" type="ORF">C666_14315</name>
</gene>
<dbReference type="NCBIfam" id="TIGR01783">
    <property type="entry name" value="TonB-siderophor"/>
    <property type="match status" value="1"/>
</dbReference>
<keyword evidence="16" id="KW-1185">Reference proteome</keyword>
<feature type="domain" description="TonB-dependent receptor-like beta-barrel" evidence="13">
    <location>
        <begin position="283"/>
        <end position="703"/>
    </location>
</feature>
<dbReference type="InterPro" id="IPR037066">
    <property type="entry name" value="Plug_dom_sf"/>
</dbReference>
<evidence type="ECO:0000256" key="3">
    <source>
        <dbReference type="ARBA" id="ARBA00022448"/>
    </source>
</evidence>
<keyword evidence="4 10" id="KW-1134">Transmembrane beta strand</keyword>
<keyword evidence="5 10" id="KW-0812">Transmembrane</keyword>
<keyword evidence="9 10" id="KW-0998">Cell outer membrane</keyword>
<keyword evidence="6 11" id="KW-0798">TonB box</keyword>
<evidence type="ECO:0000256" key="4">
    <source>
        <dbReference type="ARBA" id="ARBA00022452"/>
    </source>
</evidence>
<comment type="similarity">
    <text evidence="2 10 11">Belongs to the TonB-dependent receptor family.</text>
</comment>
<keyword evidence="3 10" id="KW-0813">Transport</keyword>
<evidence type="ECO:0000256" key="12">
    <source>
        <dbReference type="SAM" id="SignalP"/>
    </source>
</evidence>
<comment type="subcellular location">
    <subcellularLocation>
        <location evidence="1 10">Cell outer membrane</location>
        <topology evidence="1 10">Multi-pass membrane protein</topology>
    </subcellularLocation>
</comment>
<dbReference type="STRING" id="1123367.GCA_000621305_03128"/>
<feature type="domain" description="TonB-dependent receptor plug" evidence="14">
    <location>
        <begin position="82"/>
        <end position="180"/>
    </location>
</feature>
<comment type="caution">
    <text evidence="15">The sequence shown here is derived from an EMBL/GenBank/DDBJ whole genome shotgun (WGS) entry which is preliminary data.</text>
</comment>
<evidence type="ECO:0000256" key="8">
    <source>
        <dbReference type="ARBA" id="ARBA00023170"/>
    </source>
</evidence>
<evidence type="ECO:0000259" key="13">
    <source>
        <dbReference type="Pfam" id="PF00593"/>
    </source>
</evidence>
<feature type="signal peptide" evidence="12">
    <location>
        <begin position="1"/>
        <end position="37"/>
    </location>
</feature>
<evidence type="ECO:0000256" key="1">
    <source>
        <dbReference type="ARBA" id="ARBA00004571"/>
    </source>
</evidence>
<evidence type="ECO:0000259" key="14">
    <source>
        <dbReference type="Pfam" id="PF07715"/>
    </source>
</evidence>
<dbReference type="RefSeq" id="WP_004341471.1">
    <property type="nucleotide sequence ID" value="NZ_AMXE01000063.1"/>
</dbReference>
<dbReference type="GO" id="GO:0038023">
    <property type="term" value="F:signaling receptor activity"/>
    <property type="evidence" value="ECO:0007669"/>
    <property type="project" value="InterPro"/>
</dbReference>
<evidence type="ECO:0000256" key="11">
    <source>
        <dbReference type="RuleBase" id="RU003357"/>
    </source>
</evidence>
<dbReference type="InterPro" id="IPR036942">
    <property type="entry name" value="Beta-barrel_TonB_sf"/>
</dbReference>
<evidence type="ECO:0000313" key="15">
    <source>
        <dbReference type="EMBL" id="ENO85979.1"/>
    </source>
</evidence>
<dbReference type="GO" id="GO:0015891">
    <property type="term" value="P:siderophore transport"/>
    <property type="evidence" value="ECO:0007669"/>
    <property type="project" value="InterPro"/>
</dbReference>
<dbReference type="Gene3D" id="2.40.170.20">
    <property type="entry name" value="TonB-dependent receptor, beta-barrel domain"/>
    <property type="match status" value="1"/>
</dbReference>
<dbReference type="GO" id="GO:0015344">
    <property type="term" value="F:siderophore uptake transmembrane transporter activity"/>
    <property type="evidence" value="ECO:0007669"/>
    <property type="project" value="TreeGrafter"/>
</dbReference>
<dbReference type="Gene3D" id="2.170.130.10">
    <property type="entry name" value="TonB-dependent receptor, plug domain"/>
    <property type="match status" value="1"/>
</dbReference>
<protein>
    <submittedName>
        <fullName evidence="15">TonB-dependent siderophore receptor</fullName>
    </submittedName>
</protein>
<sequence>MLHAKTSNKKTRSHPSPRALPRLRLVASLLLMAQAQAGLAQQTDEKSADEPKLLSPVVVKSGAVEEGYVERAAVGSKEPLTAREIPQSVSVITRKQIEDQDMATVTEAMRQATGVNVIANDTVSNQYFVRGYGLGVMYDGVPSYNGMTPSHQLDLAAYERVEVLRGPAGVLRGSGEPGGVVNFVKKRPRDTFGFSWEASAGSWDNYRAAGDVTGPLNQDGSLRGRLVVSNEDRRYFYDHTQSKKWLGLAAFEYDISPRTTLSLSFAAQDQDVDAPWSGLPAIRNLADPDNGVYPLLDVSRSTFHAPDWGRMSYKTEETTASAEHRFDNGWVAKAVVNHRKQHQYYKYAFVGTGVHPVTNLVDYWSQRGDYDYTRDGLDLYASGPFELLGRTHNFLVGWNTEVYNSKGKFAWGPDFFDVPFGDTSSLVEPHIDYASGSENETKQHGLYSQVRLSLADPLTLVLGARTTTFKAKSRNRAPSNPTAWRDGAEADNEITPYGALLFDLNRNLTLYGSYTSIFAPQTQEKADGGTLDPRTGHQYELGGKAEFFDGKFAASLAAFNIRDEDRAYADPAYPTSSFYLNAGEIESKGWEAEVGGSPLPGLDLTAGYTRLTTRYLKDRSSQGKSYSIASPKHQFKLWANYRFAQDSDLAGFSVGLGLLAQSSTQSSRGWRDQLLNSGYGVVNGRIAYQIDKTYSLSLLVNNVLDRKYYASVGTPNIYNFYGEPRNFLLTLRAAY</sequence>
<reference evidence="15 16" key="1">
    <citation type="submission" date="2012-09" db="EMBL/GenBank/DDBJ databases">
        <title>Draft Genome Sequences of 6 Strains from Genus Thauera.</title>
        <authorList>
            <person name="Liu B."/>
            <person name="Shapleigh J.P."/>
            <person name="Frostegard A.H."/>
        </authorList>
    </citation>
    <scope>NUCLEOTIDE SEQUENCE [LARGE SCALE GENOMIC DNA]</scope>
    <source>
        <strain evidence="16">47Lol / DSM 12138</strain>
    </source>
</reference>
<keyword evidence="7 10" id="KW-0472">Membrane</keyword>
<dbReference type="InterPro" id="IPR000531">
    <property type="entry name" value="Beta-barrel_TonB"/>
</dbReference>
<dbReference type="AlphaFoldDB" id="N6Z1D6"/>
<keyword evidence="8 15" id="KW-0675">Receptor</keyword>
<evidence type="ECO:0000256" key="5">
    <source>
        <dbReference type="ARBA" id="ARBA00022692"/>
    </source>
</evidence>
<keyword evidence="12" id="KW-0732">Signal</keyword>